<sequence>MWQQPSLRRLRGTTQQKLLSRRHFKCRCTEGTVEVHIGTDLDGRRTEVRCNKCDRLLHTLTVLPLIHGDLGV</sequence>
<protein>
    <submittedName>
        <fullName evidence="1">Uncharacterized protein</fullName>
    </submittedName>
</protein>
<dbReference type="AlphaFoldDB" id="A0A6M3M5Y0"/>
<evidence type="ECO:0000313" key="1">
    <source>
        <dbReference type="EMBL" id="QJB00179.1"/>
    </source>
</evidence>
<gene>
    <name evidence="1" type="ORF">MM171A00660_0004</name>
</gene>
<name>A0A6M3M5Y0_9ZZZZ</name>
<proteinExistence type="predicted"/>
<organism evidence="1">
    <name type="scientific">viral metagenome</name>
    <dbReference type="NCBI Taxonomy" id="1070528"/>
    <lineage>
        <taxon>unclassified sequences</taxon>
        <taxon>metagenomes</taxon>
        <taxon>organismal metagenomes</taxon>
    </lineage>
</organism>
<dbReference type="EMBL" id="MT143684">
    <property type="protein sequence ID" value="QJB00179.1"/>
    <property type="molecule type" value="Genomic_DNA"/>
</dbReference>
<accession>A0A6M3M5Y0</accession>
<reference evidence="1" key="1">
    <citation type="submission" date="2020-03" db="EMBL/GenBank/DDBJ databases">
        <title>The deep terrestrial virosphere.</title>
        <authorList>
            <person name="Holmfeldt K."/>
            <person name="Nilsson E."/>
            <person name="Simone D."/>
            <person name="Lopez-Fernandez M."/>
            <person name="Wu X."/>
            <person name="de Brujin I."/>
            <person name="Lundin D."/>
            <person name="Andersson A."/>
            <person name="Bertilsson S."/>
            <person name="Dopson M."/>
        </authorList>
    </citation>
    <scope>NUCLEOTIDE SEQUENCE</scope>
    <source>
        <strain evidence="1">MM171A00660</strain>
    </source>
</reference>